<comment type="caution">
    <text evidence="7">The sequence shown here is derived from an EMBL/GenBank/DDBJ whole genome shotgun (WGS) entry which is preliminary data.</text>
</comment>
<keyword evidence="8" id="KW-1185">Reference proteome</keyword>
<dbReference type="GO" id="GO:0016491">
    <property type="term" value="F:oxidoreductase activity"/>
    <property type="evidence" value="ECO:0007669"/>
    <property type="project" value="UniProtKB-KW"/>
</dbReference>
<feature type="domain" description="3-hydroxyisobutyrate dehydrogenase-like NAD-binding" evidence="6">
    <location>
        <begin position="199"/>
        <end position="319"/>
    </location>
</feature>
<evidence type="ECO:0000313" key="7">
    <source>
        <dbReference type="EMBL" id="EDM97427.1"/>
    </source>
</evidence>
<dbReference type="EMBL" id="AAXG02000055">
    <property type="protein sequence ID" value="EDM97427.1"/>
    <property type="molecule type" value="Genomic_DNA"/>
</dbReference>
<dbReference type="Pfam" id="PF14833">
    <property type="entry name" value="NAD_binding_11"/>
    <property type="match status" value="1"/>
</dbReference>
<organism evidence="7 8">
    <name type="scientific">Pseudoflavonifractor capillosus ATCC 29799</name>
    <dbReference type="NCBI Taxonomy" id="411467"/>
    <lineage>
        <taxon>Bacteria</taxon>
        <taxon>Bacillati</taxon>
        <taxon>Bacillota</taxon>
        <taxon>Clostridia</taxon>
        <taxon>Eubacteriales</taxon>
        <taxon>Oscillospiraceae</taxon>
        <taxon>Pseudoflavonifractor</taxon>
    </lineage>
</organism>
<dbReference type="InterPro" id="IPR036291">
    <property type="entry name" value="NAD(P)-bd_dom_sf"/>
</dbReference>
<dbReference type="PANTHER" id="PTHR43060">
    <property type="entry name" value="3-HYDROXYISOBUTYRATE DEHYDROGENASE-LIKE 1, MITOCHONDRIAL-RELATED"/>
    <property type="match status" value="1"/>
</dbReference>
<evidence type="ECO:0000256" key="4">
    <source>
        <dbReference type="PIRSR" id="PIRSR000103-1"/>
    </source>
</evidence>
<dbReference type="InterPro" id="IPR029154">
    <property type="entry name" value="HIBADH-like_NADP-bd"/>
</dbReference>
<dbReference type="SUPFAM" id="SSF48179">
    <property type="entry name" value="6-phosphogluconate dehydrogenase C-terminal domain-like"/>
    <property type="match status" value="1"/>
</dbReference>
<dbReference type="Proteomes" id="UP000003639">
    <property type="component" value="Unassembled WGS sequence"/>
</dbReference>
<dbReference type="AlphaFoldDB" id="A6P2M7"/>
<reference evidence="7 8" key="2">
    <citation type="submission" date="2007-06" db="EMBL/GenBank/DDBJ databases">
        <title>Draft genome sequence of Pseudoflavonifractor capillosus ATCC 29799.</title>
        <authorList>
            <person name="Sudarsanam P."/>
            <person name="Ley R."/>
            <person name="Guruge J."/>
            <person name="Turnbaugh P.J."/>
            <person name="Mahowald M."/>
            <person name="Liep D."/>
            <person name="Gordon J."/>
        </authorList>
    </citation>
    <scope>NUCLEOTIDE SEQUENCE [LARGE SCALE GENOMIC DNA]</scope>
    <source>
        <strain evidence="7 8">ATCC 29799</strain>
    </source>
</reference>
<accession>A6P2M7</accession>
<evidence type="ECO:0000313" key="8">
    <source>
        <dbReference type="Proteomes" id="UP000003639"/>
    </source>
</evidence>
<feature type="domain" description="6-phosphogluconate dehydrogenase NADP-binding" evidence="5">
    <location>
        <begin position="37"/>
        <end position="196"/>
    </location>
</feature>
<dbReference type="Gene3D" id="1.10.1040.10">
    <property type="entry name" value="N-(1-d-carboxylethyl)-l-norvaline Dehydrogenase, domain 2"/>
    <property type="match status" value="1"/>
</dbReference>
<dbReference type="InterPro" id="IPR008927">
    <property type="entry name" value="6-PGluconate_DH-like_C_sf"/>
</dbReference>
<dbReference type="Gene3D" id="3.40.50.720">
    <property type="entry name" value="NAD(P)-binding Rossmann-like Domain"/>
    <property type="match status" value="1"/>
</dbReference>
<evidence type="ECO:0000256" key="3">
    <source>
        <dbReference type="ARBA" id="ARBA00023027"/>
    </source>
</evidence>
<gene>
    <name evidence="7" type="ORF">BACCAP_04759</name>
</gene>
<feature type="active site" evidence="4">
    <location>
        <position position="205"/>
    </location>
</feature>
<dbReference type="STRING" id="411467.BACCAP_04759"/>
<dbReference type="Pfam" id="PF03446">
    <property type="entry name" value="NAD_binding_2"/>
    <property type="match status" value="1"/>
</dbReference>
<dbReference type="eggNOG" id="COG2084">
    <property type="taxonomic scope" value="Bacteria"/>
</dbReference>
<name>A6P2M7_9FIRM</name>
<keyword evidence="3" id="KW-0520">NAD</keyword>
<protein>
    <submittedName>
        <fullName evidence="7">Phosphogluconate dehydrogenase (Decarboxylating), NAD binding domain protein</fullName>
    </submittedName>
</protein>
<dbReference type="InterPro" id="IPR006115">
    <property type="entry name" value="6PGDH_NADP-bd"/>
</dbReference>
<sequence>MFRAGDTVPFCFSLTAPLPCFTIKAAGMRKERIEMNKIAFIGVGIMGKSMVRNLMKAGYSLTIYSRTKAKCEDVIAEGAVWADTVADCVRDAEAVFSIVGYPKDVEEVYFGDGGIISNAQPGALIVDMTTSSPALAERIWEAGKAKGLRPLDAPVTGGDTGAKAGTLSILVGGDKVDFDACLPLFQAMGKIIVHMGSAGAGQHAKLANQIAIAGALSGVCEALTYARANGLNLDDLLSAISAGAAGSFQMQSLGPKMAVGDFAPGFIMKHFIKDMKLSVEQSETIGLALPVLTQVLSECRSLEEAGLGDLGTQGLIRYYEK</sequence>
<evidence type="ECO:0000259" key="5">
    <source>
        <dbReference type="Pfam" id="PF03446"/>
    </source>
</evidence>
<dbReference type="InterPro" id="IPR013328">
    <property type="entry name" value="6PGD_dom2"/>
</dbReference>
<evidence type="ECO:0000259" key="6">
    <source>
        <dbReference type="Pfam" id="PF14833"/>
    </source>
</evidence>
<dbReference type="InterPro" id="IPR015815">
    <property type="entry name" value="HIBADH-related"/>
</dbReference>
<dbReference type="PANTHER" id="PTHR43060:SF15">
    <property type="entry name" value="3-HYDROXYISOBUTYRATE DEHYDROGENASE-LIKE 1, MITOCHONDRIAL-RELATED"/>
    <property type="match status" value="1"/>
</dbReference>
<evidence type="ECO:0000256" key="1">
    <source>
        <dbReference type="ARBA" id="ARBA00009080"/>
    </source>
</evidence>
<dbReference type="PIRSF" id="PIRSF000103">
    <property type="entry name" value="HIBADH"/>
    <property type="match status" value="1"/>
</dbReference>
<evidence type="ECO:0000256" key="2">
    <source>
        <dbReference type="ARBA" id="ARBA00023002"/>
    </source>
</evidence>
<proteinExistence type="inferred from homology"/>
<dbReference type="SUPFAM" id="SSF51735">
    <property type="entry name" value="NAD(P)-binding Rossmann-fold domains"/>
    <property type="match status" value="1"/>
</dbReference>
<dbReference type="GO" id="GO:0051287">
    <property type="term" value="F:NAD binding"/>
    <property type="evidence" value="ECO:0007669"/>
    <property type="project" value="InterPro"/>
</dbReference>
<dbReference type="GO" id="GO:0050661">
    <property type="term" value="F:NADP binding"/>
    <property type="evidence" value="ECO:0007669"/>
    <property type="project" value="InterPro"/>
</dbReference>
<keyword evidence="2" id="KW-0560">Oxidoreductase</keyword>
<comment type="similarity">
    <text evidence="1">Belongs to the HIBADH-related family.</text>
</comment>
<reference evidence="7 8" key="1">
    <citation type="submission" date="2007-04" db="EMBL/GenBank/DDBJ databases">
        <authorList>
            <person name="Fulton L."/>
            <person name="Clifton S."/>
            <person name="Fulton B."/>
            <person name="Xu J."/>
            <person name="Minx P."/>
            <person name="Pepin K.H."/>
            <person name="Johnson M."/>
            <person name="Thiruvilangam P."/>
            <person name="Bhonagiri V."/>
            <person name="Nash W.E."/>
            <person name="Mardis E.R."/>
            <person name="Wilson R.K."/>
        </authorList>
    </citation>
    <scope>NUCLEOTIDE SEQUENCE [LARGE SCALE GENOMIC DNA]</scope>
    <source>
        <strain evidence="7 8">ATCC 29799</strain>
    </source>
</reference>